<feature type="non-terminal residue" evidence="3">
    <location>
        <position position="200"/>
    </location>
</feature>
<dbReference type="InterPro" id="IPR009057">
    <property type="entry name" value="Homeodomain-like_sf"/>
</dbReference>
<reference evidence="3 4" key="1">
    <citation type="submission" date="2021-06" db="EMBL/GenBank/DDBJ databases">
        <authorList>
            <person name="Kallberg Y."/>
            <person name="Tangrot J."/>
            <person name="Rosling A."/>
        </authorList>
    </citation>
    <scope>NUCLEOTIDE SEQUENCE [LARGE SCALE GENOMIC DNA]</scope>
    <source>
        <strain evidence="3 4">120-4 pot B 10/14</strain>
    </source>
</reference>
<organism evidence="3 4">
    <name type="scientific">Gigaspora margarita</name>
    <dbReference type="NCBI Taxonomy" id="4874"/>
    <lineage>
        <taxon>Eukaryota</taxon>
        <taxon>Fungi</taxon>
        <taxon>Fungi incertae sedis</taxon>
        <taxon>Mucoromycota</taxon>
        <taxon>Glomeromycotina</taxon>
        <taxon>Glomeromycetes</taxon>
        <taxon>Diversisporales</taxon>
        <taxon>Gigasporaceae</taxon>
        <taxon>Gigaspora</taxon>
    </lineage>
</organism>
<dbReference type="InterPro" id="IPR006600">
    <property type="entry name" value="HTH_CenpB_DNA-bd_dom"/>
</dbReference>
<dbReference type="SUPFAM" id="SSF46689">
    <property type="entry name" value="Homeodomain-like"/>
    <property type="match status" value="1"/>
</dbReference>
<comment type="caution">
    <text evidence="3">The sequence shown here is derived from an EMBL/GenBank/DDBJ whole genome shotgun (WGS) entry which is preliminary data.</text>
</comment>
<feature type="domain" description="HTH CENPB-type" evidence="2">
    <location>
        <begin position="22"/>
        <end position="94"/>
    </location>
</feature>
<evidence type="ECO:0000259" key="2">
    <source>
        <dbReference type="PROSITE" id="PS51253"/>
    </source>
</evidence>
<proteinExistence type="predicted"/>
<name>A0ABN7WDY0_GIGMA</name>
<evidence type="ECO:0000313" key="3">
    <source>
        <dbReference type="EMBL" id="CAG8827806.1"/>
    </source>
</evidence>
<dbReference type="Proteomes" id="UP000789901">
    <property type="component" value="Unassembled WGS sequence"/>
</dbReference>
<dbReference type="PROSITE" id="PS51253">
    <property type="entry name" value="HTH_CENPB"/>
    <property type="match status" value="1"/>
</dbReference>
<protein>
    <submittedName>
        <fullName evidence="3">28677_t:CDS:1</fullName>
    </submittedName>
</protein>
<keyword evidence="1" id="KW-0238">DNA-binding</keyword>
<gene>
    <name evidence="3" type="ORF">GMARGA_LOCUS29522</name>
</gene>
<dbReference type="EMBL" id="CAJVQB010039870">
    <property type="protein sequence ID" value="CAG8827806.1"/>
    <property type="molecule type" value="Genomic_DNA"/>
</dbReference>
<sequence length="200" mass="23524">KTTLNNEQRKEVIAYKEKNPSISHVDLTIHCPDLVNILLEWILQNQDKIVLSNAILVKKVKSFAQKLNIPEGDLKFSYGWLYKFKKWHGLEQITKHGEEASVDKNVIATLFPIYEMEKENKIDVLTAIKYTVRAWREVTPNMELVTDNNEEFVIDDNDEFIEKLYTDIEVLHFQNVMDLDNYINYPGENDMNKVFDNQEI</sequence>
<keyword evidence="4" id="KW-1185">Reference proteome</keyword>
<dbReference type="Pfam" id="PF03221">
    <property type="entry name" value="HTH_Tnp_Tc5"/>
    <property type="match status" value="1"/>
</dbReference>
<accession>A0ABN7WDY0</accession>
<feature type="non-terminal residue" evidence="3">
    <location>
        <position position="1"/>
    </location>
</feature>
<evidence type="ECO:0000313" key="4">
    <source>
        <dbReference type="Proteomes" id="UP000789901"/>
    </source>
</evidence>
<evidence type="ECO:0000256" key="1">
    <source>
        <dbReference type="ARBA" id="ARBA00023125"/>
    </source>
</evidence>
<dbReference type="Gene3D" id="1.10.10.60">
    <property type="entry name" value="Homeodomain-like"/>
    <property type="match status" value="1"/>
</dbReference>
<dbReference type="SMART" id="SM00674">
    <property type="entry name" value="CENPB"/>
    <property type="match status" value="1"/>
</dbReference>